<sequence>MNIEEQHIAPPRLYSKRVIYTFSVLFSTIFGTVILMSNLKETGNLKARNTVLFFGISYTLITLLLPQFITMTTSLTIVANVLGAGILNEYFWNKYLGNEIEFEKKSWKKPAMISLAITIPFVLALVLA</sequence>
<gene>
    <name evidence="2" type="ORF">ACFQ3Q_07405</name>
</gene>
<feature type="transmembrane region" description="Helical" evidence="1">
    <location>
        <begin position="111"/>
        <end position="127"/>
    </location>
</feature>
<accession>A0ABW3NT72</accession>
<dbReference type="Proteomes" id="UP001597131">
    <property type="component" value="Unassembled WGS sequence"/>
</dbReference>
<dbReference type="EMBL" id="JBHTLI010000001">
    <property type="protein sequence ID" value="MFD1095567.1"/>
    <property type="molecule type" value="Genomic_DNA"/>
</dbReference>
<evidence type="ECO:0000313" key="3">
    <source>
        <dbReference type="Proteomes" id="UP001597131"/>
    </source>
</evidence>
<keyword evidence="3" id="KW-1185">Reference proteome</keyword>
<name>A0ABW3NT72_9FLAO</name>
<evidence type="ECO:0008006" key="4">
    <source>
        <dbReference type="Google" id="ProtNLM"/>
    </source>
</evidence>
<organism evidence="2 3">
    <name type="scientific">Salegentibacter chungangensis</name>
    <dbReference type="NCBI Taxonomy" id="1335724"/>
    <lineage>
        <taxon>Bacteria</taxon>
        <taxon>Pseudomonadati</taxon>
        <taxon>Bacteroidota</taxon>
        <taxon>Flavobacteriia</taxon>
        <taxon>Flavobacteriales</taxon>
        <taxon>Flavobacteriaceae</taxon>
        <taxon>Salegentibacter</taxon>
    </lineage>
</organism>
<reference evidence="3" key="1">
    <citation type="journal article" date="2019" name="Int. J. Syst. Evol. Microbiol.">
        <title>The Global Catalogue of Microorganisms (GCM) 10K type strain sequencing project: providing services to taxonomists for standard genome sequencing and annotation.</title>
        <authorList>
            <consortium name="The Broad Institute Genomics Platform"/>
            <consortium name="The Broad Institute Genome Sequencing Center for Infectious Disease"/>
            <person name="Wu L."/>
            <person name="Ma J."/>
        </authorList>
    </citation>
    <scope>NUCLEOTIDE SEQUENCE [LARGE SCALE GENOMIC DNA]</scope>
    <source>
        <strain evidence="3">CCUG 64793</strain>
    </source>
</reference>
<evidence type="ECO:0000256" key="1">
    <source>
        <dbReference type="SAM" id="Phobius"/>
    </source>
</evidence>
<keyword evidence="1" id="KW-1133">Transmembrane helix</keyword>
<keyword evidence="1" id="KW-0472">Membrane</keyword>
<dbReference type="RefSeq" id="WP_380744413.1">
    <property type="nucleotide sequence ID" value="NZ_JBHTLI010000001.1"/>
</dbReference>
<keyword evidence="1" id="KW-0812">Transmembrane</keyword>
<proteinExistence type="predicted"/>
<evidence type="ECO:0000313" key="2">
    <source>
        <dbReference type="EMBL" id="MFD1095567.1"/>
    </source>
</evidence>
<feature type="transmembrane region" description="Helical" evidence="1">
    <location>
        <begin position="51"/>
        <end position="69"/>
    </location>
</feature>
<comment type="caution">
    <text evidence="2">The sequence shown here is derived from an EMBL/GenBank/DDBJ whole genome shotgun (WGS) entry which is preliminary data.</text>
</comment>
<feature type="transmembrane region" description="Helical" evidence="1">
    <location>
        <begin position="18"/>
        <end position="39"/>
    </location>
</feature>
<protein>
    <recommendedName>
        <fullName evidence="4">GtrA-like protein domain-containing protein</fullName>
    </recommendedName>
</protein>